<comment type="subcellular location">
    <subcellularLocation>
        <location evidence="2">Endoplasmic reticulum membrane</location>
        <topology evidence="2">Single-pass type II membrane protein</topology>
    </subcellularLocation>
</comment>
<gene>
    <name evidence="10" type="ORF">C2E20_3670</name>
</gene>
<dbReference type="GO" id="GO:0005789">
    <property type="term" value="C:endoplasmic reticulum membrane"/>
    <property type="evidence" value="ECO:0007669"/>
    <property type="project" value="UniProtKB-SubCell"/>
</dbReference>
<comment type="catalytic activity">
    <reaction evidence="7">
        <text>L-prolyl-[collagen] + 2-oxoglutarate + O2 = trans-4-hydroxy-L-prolyl-[collagen] + succinate + CO2</text>
        <dbReference type="Rhea" id="RHEA:18945"/>
        <dbReference type="Rhea" id="RHEA-COMP:11676"/>
        <dbReference type="Rhea" id="RHEA-COMP:11680"/>
        <dbReference type="ChEBI" id="CHEBI:15379"/>
        <dbReference type="ChEBI" id="CHEBI:16526"/>
        <dbReference type="ChEBI" id="CHEBI:16810"/>
        <dbReference type="ChEBI" id="CHEBI:30031"/>
        <dbReference type="ChEBI" id="CHEBI:50342"/>
        <dbReference type="ChEBI" id="CHEBI:61965"/>
        <dbReference type="EC" id="1.14.11.2"/>
    </reaction>
</comment>
<keyword evidence="8" id="KW-1133">Transmembrane helix</keyword>
<evidence type="ECO:0000256" key="3">
    <source>
        <dbReference type="ARBA" id="ARBA00022723"/>
    </source>
</evidence>
<name>A0A2P6VFZ0_9CHLO</name>
<dbReference type="Proteomes" id="UP000239649">
    <property type="component" value="Unassembled WGS sequence"/>
</dbReference>
<evidence type="ECO:0000256" key="6">
    <source>
        <dbReference type="ARBA" id="ARBA00023004"/>
    </source>
</evidence>
<dbReference type="InterPro" id="IPR044862">
    <property type="entry name" value="Pro_4_hyd_alph_FE2OG_OXY"/>
</dbReference>
<feature type="transmembrane region" description="Helical" evidence="8">
    <location>
        <begin position="12"/>
        <end position="32"/>
    </location>
</feature>
<dbReference type="GO" id="GO:0004656">
    <property type="term" value="F:procollagen-proline 4-dioxygenase activity"/>
    <property type="evidence" value="ECO:0007669"/>
    <property type="project" value="UniProtKB-EC"/>
</dbReference>
<evidence type="ECO:0000256" key="2">
    <source>
        <dbReference type="ARBA" id="ARBA00004648"/>
    </source>
</evidence>
<dbReference type="InterPro" id="IPR005123">
    <property type="entry name" value="Oxoglu/Fe-dep_dioxygenase_dom"/>
</dbReference>
<proteinExistence type="predicted"/>
<reference evidence="10 11" key="1">
    <citation type="journal article" date="2018" name="Plant J.">
        <title>Genome sequences of Chlorella sorokiniana UTEX 1602 and Micractinium conductrix SAG 241.80: implications to maltose excretion by a green alga.</title>
        <authorList>
            <person name="Arriola M.B."/>
            <person name="Velmurugan N."/>
            <person name="Zhang Y."/>
            <person name="Plunkett M.H."/>
            <person name="Hondzo H."/>
            <person name="Barney B.M."/>
        </authorList>
    </citation>
    <scope>NUCLEOTIDE SEQUENCE [LARGE SCALE GENOMIC DNA]</scope>
    <source>
        <strain evidence="10 11">SAG 241.80</strain>
    </source>
</reference>
<dbReference type="EMBL" id="LHPF02000008">
    <property type="protein sequence ID" value="PSC72989.1"/>
    <property type="molecule type" value="Genomic_DNA"/>
</dbReference>
<keyword evidence="6" id="KW-0408">Iron</keyword>
<evidence type="ECO:0000256" key="4">
    <source>
        <dbReference type="ARBA" id="ARBA00022964"/>
    </source>
</evidence>
<dbReference type="PROSITE" id="PS51471">
    <property type="entry name" value="FE2OG_OXY"/>
    <property type="match status" value="1"/>
</dbReference>
<keyword evidence="3" id="KW-0479">Metal-binding</keyword>
<evidence type="ECO:0000256" key="8">
    <source>
        <dbReference type="SAM" id="Phobius"/>
    </source>
</evidence>
<dbReference type="GO" id="GO:0005506">
    <property type="term" value="F:iron ion binding"/>
    <property type="evidence" value="ECO:0007669"/>
    <property type="project" value="InterPro"/>
</dbReference>
<evidence type="ECO:0000313" key="10">
    <source>
        <dbReference type="EMBL" id="PSC72989.1"/>
    </source>
</evidence>
<dbReference type="Pfam" id="PF13640">
    <property type="entry name" value="2OG-FeII_Oxy_3"/>
    <property type="match status" value="1"/>
</dbReference>
<keyword evidence="4" id="KW-0223">Dioxygenase</keyword>
<dbReference type="InterPro" id="IPR006620">
    <property type="entry name" value="Pro_4_hyd_alph"/>
</dbReference>
<accession>A0A2P6VFZ0</accession>
<keyword evidence="5" id="KW-0560">Oxidoreductase</keyword>
<evidence type="ECO:0000256" key="1">
    <source>
        <dbReference type="ARBA" id="ARBA00001961"/>
    </source>
</evidence>
<protein>
    <submittedName>
        <fullName evidence="10">Prolyl 4-hydroxylase 9</fullName>
    </submittedName>
</protein>
<evidence type="ECO:0000256" key="7">
    <source>
        <dbReference type="ARBA" id="ARBA00049169"/>
    </source>
</evidence>
<dbReference type="InterPro" id="IPR045054">
    <property type="entry name" value="P4HA-like"/>
</dbReference>
<comment type="cofactor">
    <cofactor evidence="1">
        <name>L-ascorbate</name>
        <dbReference type="ChEBI" id="CHEBI:38290"/>
    </cofactor>
</comment>
<keyword evidence="11" id="KW-1185">Reference proteome</keyword>
<evidence type="ECO:0000259" key="9">
    <source>
        <dbReference type="PROSITE" id="PS51471"/>
    </source>
</evidence>
<organism evidence="10 11">
    <name type="scientific">Micractinium conductrix</name>
    <dbReference type="NCBI Taxonomy" id="554055"/>
    <lineage>
        <taxon>Eukaryota</taxon>
        <taxon>Viridiplantae</taxon>
        <taxon>Chlorophyta</taxon>
        <taxon>core chlorophytes</taxon>
        <taxon>Trebouxiophyceae</taxon>
        <taxon>Chlorellales</taxon>
        <taxon>Chlorellaceae</taxon>
        <taxon>Chlorella clade</taxon>
        <taxon>Micractinium</taxon>
    </lineage>
</organism>
<keyword evidence="8" id="KW-0812">Transmembrane</keyword>
<evidence type="ECO:0000313" key="11">
    <source>
        <dbReference type="Proteomes" id="UP000239649"/>
    </source>
</evidence>
<dbReference type="OrthoDB" id="420380at2759"/>
<keyword evidence="8" id="KW-0472">Membrane</keyword>
<sequence>MATPKSKSPRSGLSPVLALALVIVAFFAGRFITLPGELPVPSNGPTVVGDDLPAAPVERRSALETAAEGAVNAAAQAEVASPEALLLAEAATYETAEAALEATGFLADRPPQGHGETGHSFYTVQPMQQLSLHPRAYLMPRFLTQGQCDHVIAMATKRLAPSGLAFKAGDTAENTRDIRTSSGTFMSRHEDPDGVLAFIEDKIAMVTMVPVGHGEPFNVLRYELNQHYDSHYDSFSEEEYGPQTSQRIATVLLYLADVEDGGETVFLLEGKDGLARLATIDYKACDTGIKVKPRQGDALLFWSTAVNGTVDKHSLHGGCPVVAGTKWAMTKWIRNTCFGRMC</sequence>
<feature type="domain" description="Fe2OG dioxygenase" evidence="9">
    <location>
        <begin position="212"/>
        <end position="335"/>
    </location>
</feature>
<evidence type="ECO:0000256" key="5">
    <source>
        <dbReference type="ARBA" id="ARBA00023002"/>
    </source>
</evidence>
<dbReference type="PANTHER" id="PTHR10869">
    <property type="entry name" value="PROLYL 4-HYDROXYLASE ALPHA SUBUNIT"/>
    <property type="match status" value="1"/>
</dbReference>
<dbReference type="PANTHER" id="PTHR10869:SF246">
    <property type="entry name" value="TRANSMEMBRANE PROLYL 4-HYDROXYLASE"/>
    <property type="match status" value="1"/>
</dbReference>
<comment type="caution">
    <text evidence="10">The sequence shown here is derived from an EMBL/GenBank/DDBJ whole genome shotgun (WGS) entry which is preliminary data.</text>
</comment>
<dbReference type="AlphaFoldDB" id="A0A2P6VFZ0"/>
<dbReference type="Gene3D" id="2.60.120.620">
    <property type="entry name" value="q2cbj1_9rhob like domain"/>
    <property type="match status" value="1"/>
</dbReference>
<dbReference type="SMART" id="SM00702">
    <property type="entry name" value="P4Hc"/>
    <property type="match status" value="1"/>
</dbReference>
<dbReference type="GO" id="GO:0031418">
    <property type="term" value="F:L-ascorbic acid binding"/>
    <property type="evidence" value="ECO:0007669"/>
    <property type="project" value="InterPro"/>
</dbReference>